<evidence type="ECO:0000256" key="2">
    <source>
        <dbReference type="ARBA" id="ARBA00009172"/>
    </source>
</evidence>
<dbReference type="Proteomes" id="UP001186944">
    <property type="component" value="Unassembled WGS sequence"/>
</dbReference>
<feature type="transmembrane region" description="Helical" evidence="6">
    <location>
        <begin position="485"/>
        <end position="508"/>
    </location>
</feature>
<sequence length="648" mass="73048">MASLSPWSNSGLGYGMGLYRPRRPSYTYATQSGGRQRTESYRYAVRKSTDDPEDQSDYIDVTAKRNRKESYLTALRPDGASLELKPVEIKVEEPEENHVSQNNEIANRRSFLRTQYSEEHIQELKAALAVRTKSLEEPEESKDNDKNLDMLKNKELLLTSTCNDTLTTLAPEQHSETPVSEQSSNVPSIIVFTYKKNLVFLCISFIMLFSAFRAIQNLQSSMNDEGHLGIIAMACVHGSMFLTCLWAPSLINVFSAKWAIVCGMFSFLTWIGANFHPAFYTLIPTALLSGWGQGILWTAEISYILKLAFDTSKISKNGIDKEMFRFHGIFLACFQTTHIWGNLISSVVISSAEKKHYPAPKIPTNVSNSDNLEHCGVLYPCSFSDSSVVDLRVHKFPVLWKLMCAYLVLGFVGFCLIFFCLDRIGARVYPEKSGIQIVKQHLRLMCSHKTFRLLIPLLIFSGVQQGFMFSDFNKAYITCSLGVQYVGYCMIVMGVSNVISAFLVALFARHVPREVVFGIGGIIHIGIMIGVQIWIPDKENLSIHFVVAASWGICDAVWQTQCNTLICVTCPDEADVAFANYRMLQSMGLMFSFLCGLFMCISSKLYFLVAMLVISIAFYVYMEYKVRQEEASEDNVEDVFEEPHSNGR</sequence>
<dbReference type="GO" id="GO:0015459">
    <property type="term" value="F:potassium channel regulator activity"/>
    <property type="evidence" value="ECO:0007669"/>
    <property type="project" value="TreeGrafter"/>
</dbReference>
<evidence type="ECO:0000256" key="5">
    <source>
        <dbReference type="ARBA" id="ARBA00023136"/>
    </source>
</evidence>
<reference evidence="7" key="1">
    <citation type="submission" date="2019-08" db="EMBL/GenBank/DDBJ databases">
        <title>The improved chromosome-level genome for the pearl oyster Pinctada fucata martensii using PacBio sequencing and Hi-C.</title>
        <authorList>
            <person name="Zheng Z."/>
        </authorList>
    </citation>
    <scope>NUCLEOTIDE SEQUENCE</scope>
    <source>
        <strain evidence="7">ZZ-2019</strain>
        <tissue evidence="7">Adductor muscle</tissue>
    </source>
</reference>
<dbReference type="GO" id="GO:0043266">
    <property type="term" value="P:regulation of potassium ion transport"/>
    <property type="evidence" value="ECO:0007669"/>
    <property type="project" value="TreeGrafter"/>
</dbReference>
<dbReference type="GO" id="GO:0006937">
    <property type="term" value="P:regulation of muscle contraction"/>
    <property type="evidence" value="ECO:0007669"/>
    <property type="project" value="TreeGrafter"/>
</dbReference>
<proteinExistence type="inferred from homology"/>
<feature type="transmembrane region" description="Helical" evidence="6">
    <location>
        <begin position="279"/>
        <end position="305"/>
    </location>
</feature>
<dbReference type="EMBL" id="VSWD01000008">
    <property type="protein sequence ID" value="KAK3095705.1"/>
    <property type="molecule type" value="Genomic_DNA"/>
</dbReference>
<keyword evidence="4 6" id="KW-1133">Transmembrane helix</keyword>
<gene>
    <name evidence="7" type="ORF">FSP39_017862</name>
</gene>
<feature type="transmembrane region" description="Helical" evidence="6">
    <location>
        <begin position="198"/>
        <end position="215"/>
    </location>
</feature>
<dbReference type="GO" id="GO:0055120">
    <property type="term" value="C:striated muscle dense body"/>
    <property type="evidence" value="ECO:0007669"/>
    <property type="project" value="TreeGrafter"/>
</dbReference>
<name>A0AA88Y9W1_PINIB</name>
<feature type="transmembrane region" description="Helical" evidence="6">
    <location>
        <begin position="326"/>
        <end position="349"/>
    </location>
</feature>
<comment type="subcellular location">
    <subcellularLocation>
        <location evidence="1">Membrane</location>
        <topology evidence="1">Multi-pass membrane protein</topology>
    </subcellularLocation>
</comment>
<dbReference type="Pfam" id="PF05978">
    <property type="entry name" value="UNC-93"/>
    <property type="match status" value="1"/>
</dbReference>
<dbReference type="AlphaFoldDB" id="A0AA88Y9W1"/>
<evidence type="ECO:0000313" key="8">
    <source>
        <dbReference type="Proteomes" id="UP001186944"/>
    </source>
</evidence>
<dbReference type="GO" id="GO:0005886">
    <property type="term" value="C:plasma membrane"/>
    <property type="evidence" value="ECO:0007669"/>
    <property type="project" value="TreeGrafter"/>
</dbReference>
<keyword evidence="8" id="KW-1185">Reference proteome</keyword>
<dbReference type="Gene3D" id="1.20.1250.20">
    <property type="entry name" value="MFS general substrate transporter like domains"/>
    <property type="match status" value="2"/>
</dbReference>
<comment type="similarity">
    <text evidence="2">Belongs to the unc-93 family.</text>
</comment>
<dbReference type="PANTHER" id="PTHR19444">
    <property type="entry name" value="UNC-93 RELATED"/>
    <property type="match status" value="1"/>
</dbReference>
<evidence type="ECO:0000256" key="3">
    <source>
        <dbReference type="ARBA" id="ARBA00022692"/>
    </source>
</evidence>
<dbReference type="InterPro" id="IPR010291">
    <property type="entry name" value="Ion_channel_UNC-93"/>
</dbReference>
<dbReference type="InterPro" id="IPR051951">
    <property type="entry name" value="UNC-93_regulatory"/>
</dbReference>
<feature type="transmembrane region" description="Helical" evidence="6">
    <location>
        <begin position="579"/>
        <end position="599"/>
    </location>
</feature>
<keyword evidence="3 6" id="KW-0812">Transmembrane</keyword>
<organism evidence="7 8">
    <name type="scientific">Pinctada imbricata</name>
    <name type="common">Atlantic pearl-oyster</name>
    <name type="synonym">Pinctada martensii</name>
    <dbReference type="NCBI Taxonomy" id="66713"/>
    <lineage>
        <taxon>Eukaryota</taxon>
        <taxon>Metazoa</taxon>
        <taxon>Spiralia</taxon>
        <taxon>Lophotrochozoa</taxon>
        <taxon>Mollusca</taxon>
        <taxon>Bivalvia</taxon>
        <taxon>Autobranchia</taxon>
        <taxon>Pteriomorphia</taxon>
        <taxon>Pterioida</taxon>
        <taxon>Pterioidea</taxon>
        <taxon>Pteriidae</taxon>
        <taxon>Pinctada</taxon>
    </lineage>
</organism>
<comment type="caution">
    <text evidence="7">The sequence shown here is derived from an EMBL/GenBank/DDBJ whole genome shotgun (WGS) entry which is preliminary data.</text>
</comment>
<dbReference type="InterPro" id="IPR036259">
    <property type="entry name" value="MFS_trans_sf"/>
</dbReference>
<feature type="transmembrane region" description="Helical" evidence="6">
    <location>
        <begin position="515"/>
        <end position="535"/>
    </location>
</feature>
<feature type="transmembrane region" description="Helical" evidence="6">
    <location>
        <begin position="451"/>
        <end position="470"/>
    </location>
</feature>
<evidence type="ECO:0000313" key="7">
    <source>
        <dbReference type="EMBL" id="KAK3095705.1"/>
    </source>
</evidence>
<protein>
    <submittedName>
        <fullName evidence="7">Uncharacterized protein</fullName>
    </submittedName>
</protein>
<accession>A0AA88Y9W1</accession>
<evidence type="ECO:0000256" key="1">
    <source>
        <dbReference type="ARBA" id="ARBA00004141"/>
    </source>
</evidence>
<dbReference type="PANTHER" id="PTHR19444:SF11">
    <property type="entry name" value="UNC93-LIKE PROTEIN"/>
    <property type="match status" value="1"/>
</dbReference>
<evidence type="ECO:0000256" key="4">
    <source>
        <dbReference type="ARBA" id="ARBA00022989"/>
    </source>
</evidence>
<evidence type="ECO:0000256" key="6">
    <source>
        <dbReference type="SAM" id="Phobius"/>
    </source>
</evidence>
<feature type="transmembrane region" description="Helical" evidence="6">
    <location>
        <begin position="254"/>
        <end position="273"/>
    </location>
</feature>
<dbReference type="SUPFAM" id="SSF103473">
    <property type="entry name" value="MFS general substrate transporter"/>
    <property type="match status" value="1"/>
</dbReference>
<feature type="transmembrane region" description="Helical" evidence="6">
    <location>
        <begin position="398"/>
        <end position="421"/>
    </location>
</feature>
<feature type="transmembrane region" description="Helical" evidence="6">
    <location>
        <begin position="227"/>
        <end position="247"/>
    </location>
</feature>
<keyword evidence="5 6" id="KW-0472">Membrane</keyword>